<dbReference type="EnsemblPlants" id="Bo25431s010.1">
    <property type="protein sequence ID" value="Bo25431s010.1"/>
    <property type="gene ID" value="Bo25431s010"/>
</dbReference>
<organism evidence="1 2">
    <name type="scientific">Brassica oleracea var. oleracea</name>
    <dbReference type="NCBI Taxonomy" id="109376"/>
    <lineage>
        <taxon>Eukaryota</taxon>
        <taxon>Viridiplantae</taxon>
        <taxon>Streptophyta</taxon>
        <taxon>Embryophyta</taxon>
        <taxon>Tracheophyta</taxon>
        <taxon>Spermatophyta</taxon>
        <taxon>Magnoliopsida</taxon>
        <taxon>eudicotyledons</taxon>
        <taxon>Gunneridae</taxon>
        <taxon>Pentapetalae</taxon>
        <taxon>rosids</taxon>
        <taxon>malvids</taxon>
        <taxon>Brassicales</taxon>
        <taxon>Brassicaceae</taxon>
        <taxon>Brassiceae</taxon>
        <taxon>Brassica</taxon>
    </lineage>
</organism>
<name>A0A0D3AGX8_BRAOL</name>
<dbReference type="Gramene" id="Bo25431s010.1">
    <property type="protein sequence ID" value="Bo25431s010.1"/>
    <property type="gene ID" value="Bo25431s010"/>
</dbReference>
<sequence length="50" mass="5833">MPIVQSIKGTTQNNSTERIRRGNLRSFHSSHLVFPMTSRLRPLRTLPRLM</sequence>
<accession>A0A0D3AGX8</accession>
<protein>
    <submittedName>
        <fullName evidence="1">Uncharacterized protein</fullName>
    </submittedName>
</protein>
<dbReference type="Proteomes" id="UP000032141">
    <property type="component" value="Unassembled WGS sequence"/>
</dbReference>
<reference evidence="1" key="2">
    <citation type="submission" date="2015-06" db="UniProtKB">
        <authorList>
            <consortium name="EnsemblPlants"/>
        </authorList>
    </citation>
    <scope>IDENTIFICATION</scope>
</reference>
<dbReference type="AlphaFoldDB" id="A0A0D3AGX8"/>
<evidence type="ECO:0000313" key="2">
    <source>
        <dbReference type="Proteomes" id="UP000032141"/>
    </source>
</evidence>
<evidence type="ECO:0000313" key="1">
    <source>
        <dbReference type="EnsemblPlants" id="Bo25431s010.1"/>
    </source>
</evidence>
<keyword evidence="2" id="KW-1185">Reference proteome</keyword>
<reference evidence="1" key="1">
    <citation type="journal article" date="2014" name="Genome Biol.">
        <title>Transcriptome and methylome profiling reveals relics of genome dominance in the mesopolyploid Brassica oleracea.</title>
        <authorList>
            <person name="Parkin I.A."/>
            <person name="Koh C."/>
            <person name="Tang H."/>
            <person name="Robinson S.J."/>
            <person name="Kagale S."/>
            <person name="Clarke W.E."/>
            <person name="Town C.D."/>
            <person name="Nixon J."/>
            <person name="Krishnakumar V."/>
            <person name="Bidwell S.L."/>
            <person name="Denoeud F."/>
            <person name="Belcram H."/>
            <person name="Links M.G."/>
            <person name="Just J."/>
            <person name="Clarke C."/>
            <person name="Bender T."/>
            <person name="Huebert T."/>
            <person name="Mason A.S."/>
            <person name="Pires J.C."/>
            <person name="Barker G."/>
            <person name="Moore J."/>
            <person name="Walley P.G."/>
            <person name="Manoli S."/>
            <person name="Batley J."/>
            <person name="Edwards D."/>
            <person name="Nelson M.N."/>
            <person name="Wang X."/>
            <person name="Paterson A.H."/>
            <person name="King G."/>
            <person name="Bancroft I."/>
            <person name="Chalhoub B."/>
            <person name="Sharpe A.G."/>
        </authorList>
    </citation>
    <scope>NUCLEOTIDE SEQUENCE [LARGE SCALE GENOMIC DNA]</scope>
    <source>
        <strain evidence="1">cv. TO1000</strain>
    </source>
</reference>
<dbReference type="HOGENOM" id="CLU_3127170_0_0_1"/>
<proteinExistence type="predicted"/>